<dbReference type="InterPro" id="IPR053206">
    <property type="entry name" value="Dimeric_xanthone_biosynth"/>
</dbReference>
<reference evidence="2" key="1">
    <citation type="journal article" date="2018" name="BMC Genomics">
        <title>Comparative genomics of the wheat fungal pathogen Pyrenophora tritici-repentis reveals chromosomal variations and genome plasticity.</title>
        <authorList>
            <person name="Moolhuijzen P."/>
            <person name="See P.T."/>
            <person name="Hane J.K."/>
            <person name="Shi G."/>
            <person name="Liu Z."/>
            <person name="Oliver R.P."/>
            <person name="Moffat C.S."/>
        </authorList>
    </citation>
    <scope>NUCLEOTIDE SEQUENCE [LARGE SCALE GENOMIC DNA]</scope>
    <source>
        <strain evidence="2">M4</strain>
    </source>
</reference>
<accession>A0A2W1E5E1</accession>
<gene>
    <name evidence="2" type="ORF">PtrM4_060820</name>
</gene>
<dbReference type="Pfam" id="PF01814">
    <property type="entry name" value="Hemerythrin"/>
    <property type="match status" value="1"/>
</dbReference>
<organism evidence="2 3">
    <name type="scientific">Pyrenophora tritici-repentis</name>
    <dbReference type="NCBI Taxonomy" id="45151"/>
    <lineage>
        <taxon>Eukaryota</taxon>
        <taxon>Fungi</taxon>
        <taxon>Dikarya</taxon>
        <taxon>Ascomycota</taxon>
        <taxon>Pezizomycotina</taxon>
        <taxon>Dothideomycetes</taxon>
        <taxon>Pleosporomycetidae</taxon>
        <taxon>Pleosporales</taxon>
        <taxon>Pleosporineae</taxon>
        <taxon>Pleosporaceae</taxon>
        <taxon>Pyrenophora</taxon>
    </lineage>
</organism>
<dbReference type="Gene3D" id="1.20.120.520">
    <property type="entry name" value="nmb1532 protein domain like"/>
    <property type="match status" value="1"/>
</dbReference>
<sequence>MSSDRSTTTKWADTPFALLKIPGQPGAQTCENPGLLHIVAEMANAHNVLIRGLNAFYNQAPFVGIPSDVSDLMLYIAAWADSVHHHHHLEETLFFPDVEAAAKEASLTFDAQVNVEQHHDFEPKMADMVEWVKSVSDGKATYGSEQLKRMVDSFAPILVQHLHDEIGTLMVLEKCDGEKLRKAMNKVGETSAKTIDPYLVAPLILGCGDRGYPGNRDFPPVPFFLPWLNACWFERRHRGSWRFNPSDHWGYPRPLHFHSHDR</sequence>
<dbReference type="PANTHER" id="PTHR38048">
    <property type="entry name" value="EXPRESSED PROTEIN"/>
    <property type="match status" value="1"/>
</dbReference>
<dbReference type="RefSeq" id="XP_065964142.1">
    <property type="nucleotide sequence ID" value="XM_066105515.1"/>
</dbReference>
<dbReference type="InterPro" id="IPR012312">
    <property type="entry name" value="Hemerythrin-like"/>
</dbReference>
<dbReference type="KEGG" id="ptrr:6340760"/>
<evidence type="ECO:0000313" key="2">
    <source>
        <dbReference type="EMBL" id="KAF7574459.1"/>
    </source>
</evidence>
<name>A0A2W1E5E1_9PLEO</name>
<evidence type="ECO:0000259" key="1">
    <source>
        <dbReference type="Pfam" id="PF01814"/>
    </source>
</evidence>
<dbReference type="PANTHER" id="PTHR38048:SF2">
    <property type="entry name" value="HEMERYTHRIN-LIKE DOMAIN-CONTAINING PROTEIN"/>
    <property type="match status" value="1"/>
</dbReference>
<proteinExistence type="predicted"/>
<feature type="domain" description="Hemerythrin-like" evidence="1">
    <location>
        <begin position="37"/>
        <end position="168"/>
    </location>
</feature>
<dbReference type="GeneID" id="6340760"/>
<comment type="caution">
    <text evidence="2">The sequence shown here is derived from an EMBL/GenBank/DDBJ whole genome shotgun (WGS) entry which is preliminary data.</text>
</comment>
<evidence type="ECO:0000313" key="3">
    <source>
        <dbReference type="Proteomes" id="UP000245464"/>
    </source>
</evidence>
<dbReference type="Proteomes" id="UP000245464">
    <property type="component" value="Chromosome 2"/>
</dbReference>
<protein>
    <submittedName>
        <fullName evidence="2">Hemerythrin domain containing protein</fullName>
    </submittedName>
</protein>
<dbReference type="AlphaFoldDB" id="A0A2W1E5E1"/>
<dbReference type="EMBL" id="NQIK02000002">
    <property type="protein sequence ID" value="KAF7574459.1"/>
    <property type="molecule type" value="Genomic_DNA"/>
</dbReference>